<evidence type="ECO:0000259" key="1">
    <source>
        <dbReference type="Pfam" id="PF04432"/>
    </source>
</evidence>
<dbReference type="InterPro" id="IPR007525">
    <property type="entry name" value="FrhB_FdhB_C"/>
</dbReference>
<accession>A0A1G5C8F2</accession>
<gene>
    <name evidence="2" type="ORF">SAMN02910451_00967</name>
</gene>
<dbReference type="RefSeq" id="WP_074461701.1">
    <property type="nucleotide sequence ID" value="NZ_FMUR01000006.1"/>
</dbReference>
<evidence type="ECO:0000313" key="3">
    <source>
        <dbReference type="Proteomes" id="UP000183047"/>
    </source>
</evidence>
<dbReference type="EMBL" id="FMUR01000006">
    <property type="protein sequence ID" value="SCX98564.1"/>
    <property type="molecule type" value="Genomic_DNA"/>
</dbReference>
<evidence type="ECO:0000313" key="2">
    <source>
        <dbReference type="EMBL" id="SCX98564.1"/>
    </source>
</evidence>
<dbReference type="Proteomes" id="UP000183047">
    <property type="component" value="Unassembled WGS sequence"/>
</dbReference>
<dbReference type="AlphaFoldDB" id="A0A1G5C8F2"/>
<feature type="domain" description="Coenzyme F420 hydrogenase/dehydrogenase beta subunit C-terminal" evidence="1">
    <location>
        <begin position="107"/>
        <end position="269"/>
    </location>
</feature>
<dbReference type="PANTHER" id="PTHR43193">
    <property type="match status" value="1"/>
</dbReference>
<dbReference type="Pfam" id="PF04432">
    <property type="entry name" value="FrhB_FdhB_C"/>
    <property type="match status" value="1"/>
</dbReference>
<name>A0A1G5C8F2_9FIRM</name>
<proteinExistence type="predicted"/>
<keyword evidence="3" id="KW-1185">Reference proteome</keyword>
<dbReference type="InterPro" id="IPR052977">
    <property type="entry name" value="Polyferredoxin-like_ET"/>
</dbReference>
<protein>
    <submittedName>
        <fullName evidence="2">Coenzyme F420-reducing hydrogenase, beta subunit</fullName>
    </submittedName>
</protein>
<dbReference type="PANTHER" id="PTHR43193:SF2">
    <property type="entry name" value="POLYFERREDOXIN PROTEIN FWDF"/>
    <property type="match status" value="1"/>
</dbReference>
<dbReference type="OrthoDB" id="430408at2"/>
<reference evidence="3" key="1">
    <citation type="submission" date="2016-10" db="EMBL/GenBank/DDBJ databases">
        <authorList>
            <person name="Varghese N."/>
            <person name="Submissions S."/>
        </authorList>
    </citation>
    <scope>NUCLEOTIDE SEQUENCE [LARGE SCALE GENOMIC DNA]</scope>
    <source>
        <strain evidence="3">XBD2006</strain>
    </source>
</reference>
<sequence length="425" mass="49120">MESEYLKQTNIIATYAGYYRDEIALKASSSGGVVSAISEIILRKGGIVYGATYSEDFYSAHYLRVEECSALTKLKGSKYVYVKKQVYLDGEWKSVYEAVCEDVAIGRTVLFIGLSCDVAAVKRICQNKNIENDGLYTIELLCDGVTNENVHEEYIRKIEDIHKSKVVDFTVRNKRDGWTPLYICAKLQDGSEHIIPFYNSAYGYAFNFYKKKACYRCVLKGKNRYADMTVGDFWGCEPEMKEYNEDGVSIIYVQTDRGKHLLEKVIDVNFMLMETDAEYALRHSPRYFNSHPENKKWNEFDRDIRKIGLWDAVRKQSKVYMPACMRCMEDKQVVLWGAGYCFHKLAPYVMERIKVKYVVDSNPEKWDKITEYGIMCKAPETVVENDVFVLIMVENTAVVCQIINKLIDMGKTSFDYIDNWIINTL</sequence>
<organism evidence="2 3">
    <name type="scientific">Butyrivibrio hungatei</name>
    <dbReference type="NCBI Taxonomy" id="185008"/>
    <lineage>
        <taxon>Bacteria</taxon>
        <taxon>Bacillati</taxon>
        <taxon>Bacillota</taxon>
        <taxon>Clostridia</taxon>
        <taxon>Lachnospirales</taxon>
        <taxon>Lachnospiraceae</taxon>
        <taxon>Butyrivibrio</taxon>
    </lineage>
</organism>